<comment type="subcellular location">
    <subcellularLocation>
        <location evidence="1">Nucleus</location>
    </subcellularLocation>
</comment>
<dbReference type="EMBL" id="JAQOWY010000019">
    <property type="protein sequence ID" value="KAK1855604.1"/>
    <property type="molecule type" value="Genomic_DNA"/>
</dbReference>
<dbReference type="InterPro" id="IPR013087">
    <property type="entry name" value="Znf_C2H2_type"/>
</dbReference>
<evidence type="ECO:0000256" key="4">
    <source>
        <dbReference type="ARBA" id="ARBA00022833"/>
    </source>
</evidence>
<evidence type="ECO:0000256" key="1">
    <source>
        <dbReference type="ARBA" id="ARBA00004123"/>
    </source>
</evidence>
<protein>
    <submittedName>
        <fullName evidence="11">C2H2 transcription factor</fullName>
    </submittedName>
</protein>
<dbReference type="PROSITE" id="PS50157">
    <property type="entry name" value="ZINC_FINGER_C2H2_2"/>
    <property type="match status" value="1"/>
</dbReference>
<evidence type="ECO:0000256" key="8">
    <source>
        <dbReference type="PROSITE-ProRule" id="PRU00042"/>
    </source>
</evidence>
<feature type="region of interest" description="Disordered" evidence="9">
    <location>
        <begin position="1"/>
        <end position="29"/>
    </location>
</feature>
<evidence type="ECO:0000313" key="12">
    <source>
        <dbReference type="Proteomes" id="UP001243330"/>
    </source>
</evidence>
<accession>A0AAD9B1G1</accession>
<feature type="domain" description="C2H2-type" evidence="10">
    <location>
        <begin position="200"/>
        <end position="230"/>
    </location>
</feature>
<evidence type="ECO:0000313" key="11">
    <source>
        <dbReference type="EMBL" id="KAK1855604.1"/>
    </source>
</evidence>
<dbReference type="SUPFAM" id="SSF57667">
    <property type="entry name" value="beta-beta-alpha zinc fingers"/>
    <property type="match status" value="1"/>
</dbReference>
<comment type="caution">
    <text evidence="11">The sequence shown here is derived from an EMBL/GenBank/DDBJ whole genome shotgun (WGS) entry which is preliminary data.</text>
</comment>
<evidence type="ECO:0000256" key="5">
    <source>
        <dbReference type="ARBA" id="ARBA00023015"/>
    </source>
</evidence>
<keyword evidence="6" id="KW-0804">Transcription</keyword>
<dbReference type="PANTHER" id="PTHR46179">
    <property type="entry name" value="ZINC FINGER PROTEIN"/>
    <property type="match status" value="1"/>
</dbReference>
<keyword evidence="5" id="KW-0805">Transcription regulation</keyword>
<dbReference type="SMART" id="SM00355">
    <property type="entry name" value="ZnF_C2H2"/>
    <property type="match status" value="3"/>
</dbReference>
<dbReference type="InterPro" id="IPR036236">
    <property type="entry name" value="Znf_C2H2_sf"/>
</dbReference>
<evidence type="ECO:0000256" key="2">
    <source>
        <dbReference type="ARBA" id="ARBA00022723"/>
    </source>
</evidence>
<dbReference type="Proteomes" id="UP001243330">
    <property type="component" value="Unassembled WGS sequence"/>
</dbReference>
<evidence type="ECO:0000256" key="3">
    <source>
        <dbReference type="ARBA" id="ARBA00022771"/>
    </source>
</evidence>
<keyword evidence="3 8" id="KW-0863">Zinc-finger</keyword>
<gene>
    <name evidence="11" type="ORF">CCHR01_01779</name>
</gene>
<evidence type="ECO:0000256" key="7">
    <source>
        <dbReference type="ARBA" id="ARBA00023242"/>
    </source>
</evidence>
<evidence type="ECO:0000256" key="6">
    <source>
        <dbReference type="ARBA" id="ARBA00023163"/>
    </source>
</evidence>
<proteinExistence type="predicted"/>
<dbReference type="Gene3D" id="3.30.160.60">
    <property type="entry name" value="Classic Zinc Finger"/>
    <property type="match status" value="1"/>
</dbReference>
<keyword evidence="12" id="KW-1185">Reference proteome</keyword>
<keyword evidence="4" id="KW-0862">Zinc</keyword>
<name>A0AAD9B1G1_9PEZI</name>
<dbReference type="GO" id="GO:0008270">
    <property type="term" value="F:zinc ion binding"/>
    <property type="evidence" value="ECO:0007669"/>
    <property type="project" value="UniProtKB-KW"/>
</dbReference>
<keyword evidence="2" id="KW-0479">Metal-binding</keyword>
<evidence type="ECO:0000259" key="10">
    <source>
        <dbReference type="PROSITE" id="PS50157"/>
    </source>
</evidence>
<feature type="region of interest" description="Disordered" evidence="9">
    <location>
        <begin position="95"/>
        <end position="123"/>
    </location>
</feature>
<dbReference type="AlphaFoldDB" id="A0AAD9B1G1"/>
<keyword evidence="7" id="KW-0539">Nucleus</keyword>
<dbReference type="PROSITE" id="PS00028">
    <property type="entry name" value="ZINC_FINGER_C2H2_1"/>
    <property type="match status" value="1"/>
</dbReference>
<dbReference type="PANTHER" id="PTHR46179:SF13">
    <property type="entry name" value="C2H2-TYPE DOMAIN-CONTAINING PROTEIN"/>
    <property type="match status" value="1"/>
</dbReference>
<reference evidence="11" key="1">
    <citation type="submission" date="2023-01" db="EMBL/GenBank/DDBJ databases">
        <title>Colletotrichum chrysophilum M932 genome sequence.</title>
        <authorList>
            <person name="Baroncelli R."/>
        </authorList>
    </citation>
    <scope>NUCLEOTIDE SEQUENCE</scope>
    <source>
        <strain evidence="11">M932</strain>
    </source>
</reference>
<sequence>MEPPFETERNSFNGGEYFPQVETRPAPYPFSLGPAPPFNGEWFQSTLHPDPVCLYQPLPYLDTTSGPIPQYGPSHLVQASNRRVITSPTPANIMAGQPPSWDVWSTSEGSSSPAEEREEETWEPEDLRHMGYLDANGSWRCKFQGCRSTRVFIRACDLRKHYRGHDKCFFCTEKPCAKAGVGFSTRKDYQRHMGSHQPTIKCPHPDCGRIFSRKDNMREHFKKIHLRLRNNLFPRPCRRPRRCESRKSPAMKVEPPM</sequence>
<dbReference type="GO" id="GO:0006357">
    <property type="term" value="P:regulation of transcription by RNA polymerase II"/>
    <property type="evidence" value="ECO:0007669"/>
    <property type="project" value="TreeGrafter"/>
</dbReference>
<evidence type="ECO:0000256" key="9">
    <source>
        <dbReference type="SAM" id="MobiDB-lite"/>
    </source>
</evidence>
<organism evidence="11 12">
    <name type="scientific">Colletotrichum chrysophilum</name>
    <dbReference type="NCBI Taxonomy" id="1836956"/>
    <lineage>
        <taxon>Eukaryota</taxon>
        <taxon>Fungi</taxon>
        <taxon>Dikarya</taxon>
        <taxon>Ascomycota</taxon>
        <taxon>Pezizomycotina</taxon>
        <taxon>Sordariomycetes</taxon>
        <taxon>Hypocreomycetidae</taxon>
        <taxon>Glomerellales</taxon>
        <taxon>Glomerellaceae</taxon>
        <taxon>Colletotrichum</taxon>
        <taxon>Colletotrichum gloeosporioides species complex</taxon>
    </lineage>
</organism>
<dbReference type="GO" id="GO:0005634">
    <property type="term" value="C:nucleus"/>
    <property type="evidence" value="ECO:0007669"/>
    <property type="project" value="UniProtKB-SubCell"/>
</dbReference>
<dbReference type="InterPro" id="IPR051061">
    <property type="entry name" value="Zinc_finger_trans_reg"/>
</dbReference>